<evidence type="ECO:0000313" key="1">
    <source>
        <dbReference type="EMBL" id="BAY19166.1"/>
    </source>
</evidence>
<gene>
    <name evidence="1" type="ORF">NIES21_50260</name>
</gene>
<accession>A0A1Z4GPB2</accession>
<proteinExistence type="predicted"/>
<sequence length="60" mass="6635">MSDKGFKGNTLSLILAILVTESIYLAIFNKNNHTAYFELVKTAIVYSFGLGSSKGTFNRE</sequence>
<dbReference type="OrthoDB" id="489734at2"/>
<reference evidence="1 2" key="1">
    <citation type="submission" date="2017-06" db="EMBL/GenBank/DDBJ databases">
        <title>Genome sequencing of cyanobaciteial culture collection at National Institute for Environmental Studies (NIES).</title>
        <authorList>
            <person name="Hirose Y."/>
            <person name="Shimura Y."/>
            <person name="Fujisawa T."/>
            <person name="Nakamura Y."/>
            <person name="Kawachi M."/>
        </authorList>
    </citation>
    <scope>NUCLEOTIDE SEQUENCE [LARGE SCALE GENOMIC DNA]</scope>
    <source>
        <strain evidence="1 2">NIES-21</strain>
    </source>
</reference>
<keyword evidence="2" id="KW-1185">Reference proteome</keyword>
<organism evidence="1 2">
    <name type="scientific">Anabaenopsis circularis NIES-21</name>
    <dbReference type="NCBI Taxonomy" id="1085406"/>
    <lineage>
        <taxon>Bacteria</taxon>
        <taxon>Bacillati</taxon>
        <taxon>Cyanobacteriota</taxon>
        <taxon>Cyanophyceae</taxon>
        <taxon>Nostocales</taxon>
        <taxon>Nodulariaceae</taxon>
        <taxon>Anabaenopsis</taxon>
    </lineage>
</organism>
<evidence type="ECO:0000313" key="2">
    <source>
        <dbReference type="Proteomes" id="UP000218287"/>
    </source>
</evidence>
<dbReference type="AlphaFoldDB" id="A0A1Z4GPB2"/>
<dbReference type="EMBL" id="AP018174">
    <property type="protein sequence ID" value="BAY19166.1"/>
    <property type="molecule type" value="Genomic_DNA"/>
</dbReference>
<name>A0A1Z4GPB2_9CYAN</name>
<dbReference type="Proteomes" id="UP000218287">
    <property type="component" value="Chromosome"/>
</dbReference>
<protein>
    <submittedName>
        <fullName evidence="1">Uncharacterized protein</fullName>
    </submittedName>
</protein>